<gene>
    <name evidence="7" type="ORF">KUF71_025074</name>
</gene>
<dbReference type="SUPFAM" id="SSF140996">
    <property type="entry name" value="Hermes dimerisation domain"/>
    <property type="match status" value="1"/>
</dbReference>
<evidence type="ECO:0000256" key="5">
    <source>
        <dbReference type="ARBA" id="ARBA00023242"/>
    </source>
</evidence>
<dbReference type="GO" id="GO:0005634">
    <property type="term" value="C:nucleus"/>
    <property type="evidence" value="ECO:0007669"/>
    <property type="project" value="UniProtKB-SubCell"/>
</dbReference>
<evidence type="ECO:0000256" key="6">
    <source>
        <dbReference type="SAM" id="MobiDB-lite"/>
    </source>
</evidence>
<keyword evidence="8" id="KW-1185">Reference proteome</keyword>
<accession>A0AAE1H6W3</accession>
<dbReference type="Proteomes" id="UP001219518">
    <property type="component" value="Unassembled WGS sequence"/>
</dbReference>
<comment type="caution">
    <text evidence="7">The sequence shown here is derived from an EMBL/GenBank/DDBJ whole genome shotgun (WGS) entry which is preliminary data.</text>
</comment>
<dbReference type="PANTHER" id="PTHR46481">
    <property type="entry name" value="ZINC FINGER BED DOMAIN-CONTAINING PROTEIN 4"/>
    <property type="match status" value="1"/>
</dbReference>
<reference evidence="7" key="2">
    <citation type="journal article" date="2023" name="BMC Genomics">
        <title>Pest status, molecular evolution, and epigenetic factors derived from the genome assembly of Frankliniella fusca, a thysanopteran phytovirus vector.</title>
        <authorList>
            <person name="Catto M.A."/>
            <person name="Labadie P.E."/>
            <person name="Jacobson A.L."/>
            <person name="Kennedy G.G."/>
            <person name="Srinivasan R."/>
            <person name="Hunt B.G."/>
        </authorList>
    </citation>
    <scope>NUCLEOTIDE SEQUENCE</scope>
    <source>
        <strain evidence="7">PL_HMW_Pooled</strain>
    </source>
</reference>
<evidence type="ECO:0000256" key="1">
    <source>
        <dbReference type="ARBA" id="ARBA00004123"/>
    </source>
</evidence>
<sequence>MAEQEGGGPSSGPGQAGKKGGRGSGRDKFQEDEAKKAEVAEKLHTGEYVLVNIDENNPLQSPAWKDFARVALPPPPVLPGAPPPKPTLLKFVRCRKFCGVIKMYSGGTGALGNHKCGANTAGGGAKGARGAPPPKSDVDAFQTRLIELLAGNVLPLSLASADEFHALVQEAIRIGHQHGYCRAADLIPHPTTLKRKVVESAETARAALAAEIREELEDGMCSATVDWWTDGQKQRKYLAHTVEFIDGNFELHDHLLLTPHCEAESVTAAVIKEEIRENLSSLSLDPEKVRLHYVTDDGADIVAAVGKENRTYCADHCTNLVVKKALHPQLTKLDLYGEWGGTVYTAVNRAVNDIKGLRQENVYRLKQDLTKGPKTRFGQTQFRSCMPMLKSVNKNFTKVRQLSQLLFSV</sequence>
<keyword evidence="2" id="KW-0479">Metal-binding</keyword>
<keyword evidence="5" id="KW-0539">Nucleus</keyword>
<dbReference type="GO" id="GO:0008270">
    <property type="term" value="F:zinc ion binding"/>
    <property type="evidence" value="ECO:0007669"/>
    <property type="project" value="UniProtKB-KW"/>
</dbReference>
<evidence type="ECO:0000313" key="8">
    <source>
        <dbReference type="Proteomes" id="UP001219518"/>
    </source>
</evidence>
<feature type="compositionally biased region" description="Basic and acidic residues" evidence="6">
    <location>
        <begin position="24"/>
        <end position="38"/>
    </location>
</feature>
<keyword evidence="4" id="KW-0862">Zinc</keyword>
<name>A0AAE1H6W3_9NEOP</name>
<comment type="subcellular location">
    <subcellularLocation>
        <location evidence="1">Nucleus</location>
    </subcellularLocation>
</comment>
<proteinExistence type="predicted"/>
<dbReference type="InterPro" id="IPR012337">
    <property type="entry name" value="RNaseH-like_sf"/>
</dbReference>
<reference evidence="7" key="1">
    <citation type="submission" date="2021-07" db="EMBL/GenBank/DDBJ databases">
        <authorList>
            <person name="Catto M.A."/>
            <person name="Jacobson A."/>
            <person name="Kennedy G."/>
            <person name="Labadie P."/>
            <person name="Hunt B.G."/>
            <person name="Srinivasan R."/>
        </authorList>
    </citation>
    <scope>NUCLEOTIDE SEQUENCE</scope>
    <source>
        <strain evidence="7">PL_HMW_Pooled</strain>
        <tissue evidence="7">Head</tissue>
    </source>
</reference>
<dbReference type="PANTHER" id="PTHR46481:SF10">
    <property type="entry name" value="ZINC FINGER BED DOMAIN-CONTAINING PROTEIN 39"/>
    <property type="match status" value="1"/>
</dbReference>
<evidence type="ECO:0000313" key="7">
    <source>
        <dbReference type="EMBL" id="KAK3915744.1"/>
    </source>
</evidence>
<evidence type="ECO:0000256" key="4">
    <source>
        <dbReference type="ARBA" id="ARBA00022833"/>
    </source>
</evidence>
<protein>
    <submittedName>
        <fullName evidence="7">Transposable element Hobo transposase</fullName>
    </submittedName>
</protein>
<feature type="compositionally biased region" description="Gly residues" evidence="6">
    <location>
        <begin position="1"/>
        <end position="18"/>
    </location>
</feature>
<dbReference type="AlphaFoldDB" id="A0AAE1H6W3"/>
<dbReference type="EMBL" id="JAHWGI010000461">
    <property type="protein sequence ID" value="KAK3915744.1"/>
    <property type="molecule type" value="Genomic_DNA"/>
</dbReference>
<evidence type="ECO:0000256" key="2">
    <source>
        <dbReference type="ARBA" id="ARBA00022723"/>
    </source>
</evidence>
<dbReference type="InterPro" id="IPR052035">
    <property type="entry name" value="ZnF_BED_domain_contain"/>
</dbReference>
<keyword evidence="3" id="KW-0863">Zinc-finger</keyword>
<feature type="region of interest" description="Disordered" evidence="6">
    <location>
        <begin position="1"/>
        <end position="38"/>
    </location>
</feature>
<organism evidence="7 8">
    <name type="scientific">Frankliniella fusca</name>
    <dbReference type="NCBI Taxonomy" id="407009"/>
    <lineage>
        <taxon>Eukaryota</taxon>
        <taxon>Metazoa</taxon>
        <taxon>Ecdysozoa</taxon>
        <taxon>Arthropoda</taxon>
        <taxon>Hexapoda</taxon>
        <taxon>Insecta</taxon>
        <taxon>Pterygota</taxon>
        <taxon>Neoptera</taxon>
        <taxon>Paraneoptera</taxon>
        <taxon>Thysanoptera</taxon>
        <taxon>Terebrantia</taxon>
        <taxon>Thripoidea</taxon>
        <taxon>Thripidae</taxon>
        <taxon>Frankliniella</taxon>
    </lineage>
</organism>
<evidence type="ECO:0000256" key="3">
    <source>
        <dbReference type="ARBA" id="ARBA00022771"/>
    </source>
</evidence>
<dbReference type="Gene3D" id="1.10.10.1070">
    <property type="entry name" value="Zinc finger, BED domain-containing"/>
    <property type="match status" value="1"/>
</dbReference>
<dbReference type="SUPFAM" id="SSF53098">
    <property type="entry name" value="Ribonuclease H-like"/>
    <property type="match status" value="1"/>
</dbReference>